<dbReference type="InterPro" id="IPR004843">
    <property type="entry name" value="Calcineurin-like_PHP"/>
</dbReference>
<dbReference type="Pfam" id="PF00149">
    <property type="entry name" value="Metallophos"/>
    <property type="match status" value="1"/>
</dbReference>
<dbReference type="Gene3D" id="3.60.21.10">
    <property type="match status" value="1"/>
</dbReference>
<dbReference type="GO" id="GO:0005737">
    <property type="term" value="C:cytoplasm"/>
    <property type="evidence" value="ECO:0007669"/>
    <property type="project" value="TreeGrafter"/>
</dbReference>
<dbReference type="InterPro" id="IPR050126">
    <property type="entry name" value="Ap4A_hydrolase"/>
</dbReference>
<dbReference type="InterPro" id="IPR029052">
    <property type="entry name" value="Metallo-depent_PP-like"/>
</dbReference>
<name>A0A0F9WAY8_9ZZZZ</name>
<comment type="caution">
    <text evidence="2">The sequence shown here is derived from an EMBL/GenBank/DDBJ whole genome shotgun (WGS) entry which is preliminary data.</text>
</comment>
<accession>A0A0F9WAY8</accession>
<feature type="domain" description="Calcineurin-like phosphoesterase" evidence="1">
    <location>
        <begin position="8"/>
        <end position="195"/>
    </location>
</feature>
<dbReference type="AlphaFoldDB" id="A0A0F9WAY8"/>
<reference evidence="2" key="1">
    <citation type="journal article" date="2015" name="Nature">
        <title>Complex archaea that bridge the gap between prokaryotes and eukaryotes.</title>
        <authorList>
            <person name="Spang A."/>
            <person name="Saw J.H."/>
            <person name="Jorgensen S.L."/>
            <person name="Zaremba-Niedzwiedzka K."/>
            <person name="Martijn J."/>
            <person name="Lind A.E."/>
            <person name="van Eijk R."/>
            <person name="Schleper C."/>
            <person name="Guy L."/>
            <person name="Ettema T.J."/>
        </authorList>
    </citation>
    <scope>NUCLEOTIDE SEQUENCE</scope>
</reference>
<dbReference type="PANTHER" id="PTHR42850">
    <property type="entry name" value="METALLOPHOSPHOESTERASE"/>
    <property type="match status" value="1"/>
</dbReference>
<dbReference type="GO" id="GO:0110154">
    <property type="term" value="P:RNA decapping"/>
    <property type="evidence" value="ECO:0007669"/>
    <property type="project" value="TreeGrafter"/>
</dbReference>
<dbReference type="EMBL" id="LAZR01000193">
    <property type="protein sequence ID" value="KKN82906.1"/>
    <property type="molecule type" value="Genomic_DNA"/>
</dbReference>
<evidence type="ECO:0000259" key="1">
    <source>
        <dbReference type="Pfam" id="PF00149"/>
    </source>
</evidence>
<protein>
    <recommendedName>
        <fullName evidence="1">Calcineurin-like phosphoesterase domain-containing protein</fullName>
    </recommendedName>
</protein>
<dbReference type="GO" id="GO:0016791">
    <property type="term" value="F:phosphatase activity"/>
    <property type="evidence" value="ECO:0007669"/>
    <property type="project" value="TreeGrafter"/>
</dbReference>
<proteinExistence type="predicted"/>
<dbReference type="PANTHER" id="PTHR42850:SF4">
    <property type="entry name" value="ZINC-DEPENDENT ENDOPOLYPHOSPHATASE"/>
    <property type="match status" value="1"/>
</dbReference>
<dbReference type="SUPFAM" id="SSF56300">
    <property type="entry name" value="Metallo-dependent phosphatases"/>
    <property type="match status" value="1"/>
</dbReference>
<organism evidence="2">
    <name type="scientific">marine sediment metagenome</name>
    <dbReference type="NCBI Taxonomy" id="412755"/>
    <lineage>
        <taxon>unclassified sequences</taxon>
        <taxon>metagenomes</taxon>
        <taxon>ecological metagenomes</taxon>
    </lineage>
</organism>
<dbReference type="GO" id="GO:0008803">
    <property type="term" value="F:bis(5'-nucleosyl)-tetraphosphatase (symmetrical) activity"/>
    <property type="evidence" value="ECO:0007669"/>
    <property type="project" value="TreeGrafter"/>
</dbReference>
<evidence type="ECO:0000313" key="2">
    <source>
        <dbReference type="EMBL" id="KKN82906.1"/>
    </source>
</evidence>
<gene>
    <name evidence="2" type="ORF">LCGC14_0304460</name>
</gene>
<sequence>MSSYPSLIAAIGDVHGAAGLLSTLLQGLDTVTAGRQATMEIIFLGDIVDRGPDSCGALDLVVEAIANHPKSQLLIGNHDWWLLQFLKGELDRDAVDNWLDQGGAATLASYGAAPDRDLDAIRHRILKDRPEHLELLSGAATIAVDGSFAFVHAGIDPRRPIDRQDPHDCLWIRAPFLDHIGRLSHVVVHGHQPQKGGRPVVTENRISMDTGAVFTGRLSAVVIERDSDQLEFFAATAAGGFAAVEPIRLDRGLGTVLDASARTADRV</sequence>